<feature type="compositionally biased region" description="Basic and acidic residues" evidence="1">
    <location>
        <begin position="45"/>
        <end position="61"/>
    </location>
</feature>
<dbReference type="Proteomes" id="UP000001555">
    <property type="component" value="Unassembled WGS sequence"/>
</dbReference>
<reference evidence="3" key="2">
    <citation type="submission" date="2020-05" db="UniProtKB">
        <authorList>
            <consortium name="EnsemblMetazoa"/>
        </authorList>
    </citation>
    <scope>IDENTIFICATION</scope>
    <source>
        <strain evidence="3">wikel</strain>
    </source>
</reference>
<gene>
    <name evidence="2" type="ORF">IscW_ISCW001102</name>
</gene>
<dbReference type="EMBL" id="DS644754">
    <property type="protein sequence ID" value="EEC02166.1"/>
    <property type="molecule type" value="Genomic_DNA"/>
</dbReference>
<evidence type="ECO:0000313" key="4">
    <source>
        <dbReference type="Proteomes" id="UP000001555"/>
    </source>
</evidence>
<evidence type="ECO:0000256" key="1">
    <source>
        <dbReference type="SAM" id="MobiDB-lite"/>
    </source>
</evidence>
<sequence length="78" mass="8489">MRWARGGWRRAIKMGRGGGGEGAIEVTPDLRRRGGPFEGRKKQKADRVTLESIRRPWHPPDRSGAAEATGVHSSGGLV</sequence>
<proteinExistence type="predicted"/>
<dbReference type="VEuPathDB" id="VectorBase:ISCI001102"/>
<keyword evidence="4" id="KW-1185">Reference proteome</keyword>
<organism>
    <name type="scientific">Ixodes scapularis</name>
    <name type="common">Black-legged tick</name>
    <name type="synonym">Deer tick</name>
    <dbReference type="NCBI Taxonomy" id="6945"/>
    <lineage>
        <taxon>Eukaryota</taxon>
        <taxon>Metazoa</taxon>
        <taxon>Ecdysozoa</taxon>
        <taxon>Arthropoda</taxon>
        <taxon>Chelicerata</taxon>
        <taxon>Arachnida</taxon>
        <taxon>Acari</taxon>
        <taxon>Parasitiformes</taxon>
        <taxon>Ixodida</taxon>
        <taxon>Ixodoidea</taxon>
        <taxon>Ixodidae</taxon>
        <taxon>Ixodinae</taxon>
        <taxon>Ixodes</taxon>
    </lineage>
</organism>
<name>B7P6E4_IXOSC</name>
<dbReference type="VEuPathDB" id="VectorBase:ISCW001102"/>
<evidence type="ECO:0000313" key="3">
    <source>
        <dbReference type="EnsemblMetazoa" id="ISCW001102-PA"/>
    </source>
</evidence>
<reference evidence="2 4" key="1">
    <citation type="submission" date="2008-03" db="EMBL/GenBank/DDBJ databases">
        <title>Annotation of Ixodes scapularis.</title>
        <authorList>
            <consortium name="Ixodes scapularis Genome Project Consortium"/>
            <person name="Caler E."/>
            <person name="Hannick L.I."/>
            <person name="Bidwell S."/>
            <person name="Joardar V."/>
            <person name="Thiagarajan M."/>
            <person name="Amedeo P."/>
            <person name="Galinsky K.J."/>
            <person name="Schobel S."/>
            <person name="Inman J."/>
            <person name="Hostetler J."/>
            <person name="Miller J."/>
            <person name="Hammond M."/>
            <person name="Megy K."/>
            <person name="Lawson D."/>
            <person name="Kodira C."/>
            <person name="Sutton G."/>
            <person name="Meyer J."/>
            <person name="Hill C.A."/>
            <person name="Birren B."/>
            <person name="Nene V."/>
            <person name="Collins F."/>
            <person name="Alarcon-Chaidez F."/>
            <person name="Wikel S."/>
            <person name="Strausberg R."/>
        </authorList>
    </citation>
    <scope>NUCLEOTIDE SEQUENCE [LARGE SCALE GENOMIC DNA]</scope>
    <source>
        <strain evidence="4">Wikel</strain>
        <strain evidence="2">Wikel colony</strain>
    </source>
</reference>
<dbReference type="PaxDb" id="6945-B7P6E4"/>
<accession>B7P6E4</accession>
<dbReference type="InParanoid" id="B7P6E4"/>
<dbReference type="HOGENOM" id="CLU_2624722_0_0_1"/>
<protein>
    <submittedName>
        <fullName evidence="2 3">Uncharacterized protein</fullName>
    </submittedName>
</protein>
<feature type="region of interest" description="Disordered" evidence="1">
    <location>
        <begin position="14"/>
        <end position="78"/>
    </location>
</feature>
<evidence type="ECO:0000313" key="2">
    <source>
        <dbReference type="EMBL" id="EEC02166.1"/>
    </source>
</evidence>
<dbReference type="AlphaFoldDB" id="B7P6E4"/>
<dbReference type="EnsemblMetazoa" id="ISCW001102-RA">
    <property type="protein sequence ID" value="ISCW001102-PA"/>
    <property type="gene ID" value="ISCW001102"/>
</dbReference>
<dbReference type="EMBL" id="ABJB010003978">
    <property type="status" value="NOT_ANNOTATED_CDS"/>
    <property type="molecule type" value="Genomic_DNA"/>
</dbReference>